<evidence type="ECO:0000313" key="8">
    <source>
        <dbReference type="EMBL" id="KAB5589994.1"/>
    </source>
</evidence>
<dbReference type="GO" id="GO:0044272">
    <property type="term" value="P:sulfur compound biosynthetic process"/>
    <property type="evidence" value="ECO:0007669"/>
    <property type="project" value="UniProtKB-ARBA"/>
</dbReference>
<accession>A0A5N5QE98</accession>
<sequence>MSNITLTRPLVLENALEGIGYTPLVRLDRLAKANGIKIAKVEFMSIGGSVKDRIAKRMVEQAEKDGILIPGKSIVIEPTSGNTGIGLALACAVRGYPLIITLPEKMSMEKELTMRALGAEIIRTPTEAASDSPLSNLGVAKRLKESIPNAVILDQYRNPNNPLAHELTTGPEIVAAIESLPGNQHVDVLVAGAGTGGTITGTARALKKHNKNCTVVGVDPRGSVLALPDSLNSLGEGENIPYQVEGIGYDFVPDVLSREPGLINHWVKVTDGESFKRVREIMRLEALLVGGSSGAAISGALSWLKGGPDRDVEGQNVVIMLPDGLRNYMSKPWFADGLLGREVGADLAPEVTAQIHKVLADNYNYSLSANGEVSTKPKAEAAVSALTDSMKDVTIGVRNVNGVNGVNGVIQANNCRSLALDPAVMTTIPSRLARVSQTSANLLDARRRAIQLYRDWYRSAPEIVSAYGLNIPPSLIRHRVREKFEQMRYIADPAVLDVLLHKGRLEYQETMNCWKQEPHIMGMLLQDMHEGSAVGQTFLQKFYAGRDDESVRIASPP</sequence>
<gene>
    <name evidence="8" type="ORF">CTheo_6563</name>
</gene>
<dbReference type="CDD" id="cd20266">
    <property type="entry name" value="Complex1_LYR_NDUFA6_LYRM6"/>
    <property type="match status" value="1"/>
</dbReference>
<reference evidence="8 9" key="1">
    <citation type="journal article" date="2019" name="Fungal Biol. Biotechnol.">
        <title>Draft genome sequence of fastidious pathogen Ceratobasidium theobromae, which causes vascular-streak dieback in Theobroma cacao.</title>
        <authorList>
            <person name="Ali S.S."/>
            <person name="Asman A."/>
            <person name="Shao J."/>
            <person name="Firmansyah A.P."/>
            <person name="Susilo A.W."/>
            <person name="Rosmana A."/>
            <person name="McMahon P."/>
            <person name="Junaid M."/>
            <person name="Guest D."/>
            <person name="Kheng T.Y."/>
            <person name="Meinhardt L.W."/>
            <person name="Bailey B.A."/>
        </authorList>
    </citation>
    <scope>NUCLEOTIDE SEQUENCE [LARGE SCALE GENOMIC DNA]</scope>
    <source>
        <strain evidence="8 9">CT2</strain>
    </source>
</reference>
<comment type="similarity">
    <text evidence="3">Belongs to the cysteine synthase/cystathionine beta-synthase family.</text>
</comment>
<keyword evidence="9" id="KW-1185">Reference proteome</keyword>
<evidence type="ECO:0000256" key="2">
    <source>
        <dbReference type="ARBA" id="ARBA00005003"/>
    </source>
</evidence>
<comment type="pathway">
    <text evidence="2">Amino-acid biosynthesis; L-cysteine biosynthesis; L-cysteine from L-homocysteine and L-serine: step 1/2.</text>
</comment>
<evidence type="ECO:0000256" key="1">
    <source>
        <dbReference type="ARBA" id="ARBA00001933"/>
    </source>
</evidence>
<dbReference type="FunFam" id="3.40.50.1100:FF:000118">
    <property type="entry name" value="Related to CYS4-cystathionine beta-synthase"/>
    <property type="match status" value="1"/>
</dbReference>
<dbReference type="EC" id="4.2.1.22" evidence="4"/>
<evidence type="ECO:0000259" key="7">
    <source>
        <dbReference type="Pfam" id="PF00291"/>
    </source>
</evidence>
<comment type="catalytic activity">
    <reaction evidence="6">
        <text>L-homocysteine + L-serine = L,L-cystathionine + H2O</text>
        <dbReference type="Rhea" id="RHEA:10112"/>
        <dbReference type="ChEBI" id="CHEBI:15377"/>
        <dbReference type="ChEBI" id="CHEBI:33384"/>
        <dbReference type="ChEBI" id="CHEBI:58161"/>
        <dbReference type="ChEBI" id="CHEBI:58199"/>
        <dbReference type="EC" id="4.2.1.22"/>
    </reaction>
</comment>
<evidence type="ECO:0000256" key="6">
    <source>
        <dbReference type="ARBA" id="ARBA00047490"/>
    </source>
</evidence>
<dbReference type="PANTHER" id="PTHR10314">
    <property type="entry name" value="CYSTATHIONINE BETA-SYNTHASE"/>
    <property type="match status" value="1"/>
</dbReference>
<organism evidence="8 9">
    <name type="scientific">Ceratobasidium theobromae</name>
    <dbReference type="NCBI Taxonomy" id="1582974"/>
    <lineage>
        <taxon>Eukaryota</taxon>
        <taxon>Fungi</taxon>
        <taxon>Dikarya</taxon>
        <taxon>Basidiomycota</taxon>
        <taxon>Agaricomycotina</taxon>
        <taxon>Agaricomycetes</taxon>
        <taxon>Cantharellales</taxon>
        <taxon>Ceratobasidiaceae</taxon>
        <taxon>Ceratobasidium</taxon>
    </lineage>
</organism>
<dbReference type="GO" id="GO:0009069">
    <property type="term" value="P:serine family amino acid metabolic process"/>
    <property type="evidence" value="ECO:0007669"/>
    <property type="project" value="UniProtKB-ARBA"/>
</dbReference>
<comment type="caution">
    <text evidence="8">The sequence shown here is derived from an EMBL/GenBank/DDBJ whole genome shotgun (WGS) entry which is preliminary data.</text>
</comment>
<dbReference type="Gene3D" id="3.40.50.1100">
    <property type="match status" value="2"/>
</dbReference>
<dbReference type="EMBL" id="SSOP01000208">
    <property type="protein sequence ID" value="KAB5589994.1"/>
    <property type="molecule type" value="Genomic_DNA"/>
</dbReference>
<name>A0A5N5QE98_9AGAM</name>
<evidence type="ECO:0000256" key="3">
    <source>
        <dbReference type="ARBA" id="ARBA00007103"/>
    </source>
</evidence>
<dbReference type="AlphaFoldDB" id="A0A5N5QE98"/>
<proteinExistence type="inferred from homology"/>
<dbReference type="Proteomes" id="UP000383932">
    <property type="component" value="Unassembled WGS sequence"/>
</dbReference>
<dbReference type="OrthoDB" id="10259545at2759"/>
<protein>
    <recommendedName>
        <fullName evidence="4">cystathionine beta-synthase</fullName>
        <ecNumber evidence="4">4.2.1.22</ecNumber>
    </recommendedName>
</protein>
<dbReference type="GO" id="GO:0004122">
    <property type="term" value="F:cystathionine beta-synthase activity"/>
    <property type="evidence" value="ECO:0007669"/>
    <property type="project" value="UniProtKB-EC"/>
</dbReference>
<dbReference type="InterPro" id="IPR050214">
    <property type="entry name" value="Cys_Synth/Cystath_Beta-Synth"/>
</dbReference>
<dbReference type="FunFam" id="3.40.50.1100:FF:000003">
    <property type="entry name" value="Cystathionine beta-synthase"/>
    <property type="match status" value="1"/>
</dbReference>
<evidence type="ECO:0000256" key="4">
    <source>
        <dbReference type="ARBA" id="ARBA00012041"/>
    </source>
</evidence>
<dbReference type="InterPro" id="IPR045299">
    <property type="entry name" value="Complex1_LYR_NDUFA6_LYRM6"/>
</dbReference>
<dbReference type="GO" id="GO:0006534">
    <property type="term" value="P:cysteine metabolic process"/>
    <property type="evidence" value="ECO:0007669"/>
    <property type="project" value="UniProtKB-ARBA"/>
</dbReference>
<dbReference type="SUPFAM" id="SSF53686">
    <property type="entry name" value="Tryptophan synthase beta subunit-like PLP-dependent enzymes"/>
    <property type="match status" value="1"/>
</dbReference>
<dbReference type="Pfam" id="PF00291">
    <property type="entry name" value="PALP"/>
    <property type="match status" value="1"/>
</dbReference>
<dbReference type="CDD" id="cd01561">
    <property type="entry name" value="CBS_like"/>
    <property type="match status" value="1"/>
</dbReference>
<dbReference type="InterPro" id="IPR001926">
    <property type="entry name" value="TrpB-like_PALP"/>
</dbReference>
<feature type="domain" description="Tryptophan synthase beta chain-like PALP" evidence="7">
    <location>
        <begin position="17"/>
        <end position="323"/>
    </location>
</feature>
<dbReference type="GO" id="GO:0045271">
    <property type="term" value="C:respiratory chain complex I"/>
    <property type="evidence" value="ECO:0007669"/>
    <property type="project" value="InterPro"/>
</dbReference>
<evidence type="ECO:0000313" key="9">
    <source>
        <dbReference type="Proteomes" id="UP000383932"/>
    </source>
</evidence>
<dbReference type="InterPro" id="IPR036052">
    <property type="entry name" value="TrpB-like_PALP_sf"/>
</dbReference>
<keyword evidence="5" id="KW-0663">Pyridoxal phosphate</keyword>
<evidence type="ECO:0000256" key="5">
    <source>
        <dbReference type="ARBA" id="ARBA00022898"/>
    </source>
</evidence>
<comment type="cofactor">
    <cofactor evidence="1">
        <name>pyridoxal 5'-phosphate</name>
        <dbReference type="ChEBI" id="CHEBI:597326"/>
    </cofactor>
</comment>